<dbReference type="Proteomes" id="UP000005408">
    <property type="component" value="Unassembled WGS sequence"/>
</dbReference>
<keyword evidence="4" id="KW-1185">Reference proteome</keyword>
<evidence type="ECO:0000313" key="4">
    <source>
        <dbReference type="Proteomes" id="UP000005408"/>
    </source>
</evidence>
<organism evidence="3 4">
    <name type="scientific">Magallana gigas</name>
    <name type="common">Pacific oyster</name>
    <name type="synonym">Crassostrea gigas</name>
    <dbReference type="NCBI Taxonomy" id="29159"/>
    <lineage>
        <taxon>Eukaryota</taxon>
        <taxon>Metazoa</taxon>
        <taxon>Spiralia</taxon>
        <taxon>Lophotrochozoa</taxon>
        <taxon>Mollusca</taxon>
        <taxon>Bivalvia</taxon>
        <taxon>Autobranchia</taxon>
        <taxon>Pteriomorphia</taxon>
        <taxon>Ostreida</taxon>
        <taxon>Ostreoidea</taxon>
        <taxon>Ostreidae</taxon>
        <taxon>Magallana</taxon>
    </lineage>
</organism>
<keyword evidence="2" id="KW-1133">Transmembrane helix</keyword>
<keyword evidence="2" id="KW-0472">Membrane</keyword>
<dbReference type="AlphaFoldDB" id="A0A8W8MWD1"/>
<evidence type="ECO:0000313" key="3">
    <source>
        <dbReference type="EnsemblMetazoa" id="G4210.3:cds"/>
    </source>
</evidence>
<reference evidence="3" key="1">
    <citation type="submission" date="2022-08" db="UniProtKB">
        <authorList>
            <consortium name="EnsemblMetazoa"/>
        </authorList>
    </citation>
    <scope>IDENTIFICATION</scope>
    <source>
        <strain evidence="3">05x7-T-G4-1.051#20</strain>
    </source>
</reference>
<name>A0A8W8MWD1_MAGGI</name>
<accession>A0A8W8MWD1</accession>
<evidence type="ECO:0000256" key="2">
    <source>
        <dbReference type="SAM" id="Phobius"/>
    </source>
</evidence>
<feature type="compositionally biased region" description="Polar residues" evidence="1">
    <location>
        <begin position="7"/>
        <end position="22"/>
    </location>
</feature>
<proteinExistence type="predicted"/>
<feature type="transmembrane region" description="Helical" evidence="2">
    <location>
        <begin position="59"/>
        <end position="85"/>
    </location>
</feature>
<protein>
    <submittedName>
        <fullName evidence="3">Uncharacterized protein</fullName>
    </submittedName>
</protein>
<keyword evidence="2" id="KW-0812">Transmembrane</keyword>
<evidence type="ECO:0000256" key="1">
    <source>
        <dbReference type="SAM" id="MobiDB-lite"/>
    </source>
</evidence>
<dbReference type="EnsemblMetazoa" id="G4210.3">
    <property type="protein sequence ID" value="G4210.3:cds"/>
    <property type="gene ID" value="G4210"/>
</dbReference>
<sequence length="88" mass="9634">MGHGALQNGNAFAQNGSLSNGVTMRRDQTKDIKRKLKFKKKTKSQRCRKRLSQLLHTHVVLIAVCVLSALDAGCVLGQIICDILIMSG</sequence>
<feature type="region of interest" description="Disordered" evidence="1">
    <location>
        <begin position="1"/>
        <end position="28"/>
    </location>
</feature>